<evidence type="ECO:0000256" key="3">
    <source>
        <dbReference type="ARBA" id="ARBA00022989"/>
    </source>
</evidence>
<feature type="transmembrane region" description="Helical" evidence="5">
    <location>
        <begin position="294"/>
        <end position="315"/>
    </location>
</feature>
<dbReference type="EC" id="2.3.-.-" evidence="5"/>
<dbReference type="PANTHER" id="PTHR20661:SF0">
    <property type="entry name" value="PHOSPHATIDYLINOSITOL-GLYCAN BIOSYNTHESIS CLASS W PROTEIN"/>
    <property type="match status" value="1"/>
</dbReference>
<keyword evidence="5" id="KW-0012">Acyltransferase</keyword>
<keyword evidence="7" id="KW-1185">Reference proteome</keyword>
<evidence type="ECO:0000256" key="5">
    <source>
        <dbReference type="RuleBase" id="RU280819"/>
    </source>
</evidence>
<evidence type="ECO:0000256" key="2">
    <source>
        <dbReference type="ARBA" id="ARBA00022692"/>
    </source>
</evidence>
<dbReference type="Pfam" id="PF06423">
    <property type="entry name" value="GWT1"/>
    <property type="match status" value="1"/>
</dbReference>
<evidence type="ECO:0000313" key="7">
    <source>
        <dbReference type="Proteomes" id="UP001487740"/>
    </source>
</evidence>
<dbReference type="EMBL" id="JARAKH010000017">
    <property type="protein sequence ID" value="KAK8395506.1"/>
    <property type="molecule type" value="Genomic_DNA"/>
</dbReference>
<dbReference type="GO" id="GO:0005789">
    <property type="term" value="C:endoplasmic reticulum membrane"/>
    <property type="evidence" value="ECO:0007669"/>
    <property type="project" value="UniProtKB-SubCell"/>
</dbReference>
<comment type="subcellular location">
    <subcellularLocation>
        <location evidence="5">Endoplasmic reticulum membrane</location>
        <topology evidence="5">Multi-pass membrane protein</topology>
    </subcellularLocation>
    <subcellularLocation>
        <location evidence="1">Membrane</location>
        <topology evidence="1">Multi-pass membrane protein</topology>
    </subcellularLocation>
</comment>
<feature type="transmembrane region" description="Helical" evidence="5">
    <location>
        <begin position="327"/>
        <end position="346"/>
    </location>
</feature>
<keyword evidence="5" id="KW-0337">GPI-anchor biosynthesis</keyword>
<keyword evidence="2 5" id="KW-0812">Transmembrane</keyword>
<dbReference type="Proteomes" id="UP001487740">
    <property type="component" value="Unassembled WGS sequence"/>
</dbReference>
<comment type="pathway">
    <text evidence="5">Glycolipid biosynthesis; glycosylphosphatidylinositol-anchor biosynthesis.</text>
</comment>
<evidence type="ECO:0000256" key="1">
    <source>
        <dbReference type="ARBA" id="ARBA00004141"/>
    </source>
</evidence>
<dbReference type="InterPro" id="IPR009447">
    <property type="entry name" value="PIGW/GWT1"/>
</dbReference>
<feature type="transmembrane region" description="Helical" evidence="5">
    <location>
        <begin position="254"/>
        <end position="274"/>
    </location>
</feature>
<proteinExistence type="inferred from homology"/>
<keyword evidence="3 5" id="KW-1133">Transmembrane helix</keyword>
<keyword evidence="4 5" id="KW-0472">Membrane</keyword>
<comment type="function">
    <text evidence="5">A acetyltransferase, which acetylates the inositol ring of phosphatidylinositol during biosynthesis of GPI-anchor.</text>
</comment>
<keyword evidence="5" id="KW-0808">Transferase</keyword>
<feature type="transmembrane region" description="Helical" evidence="5">
    <location>
        <begin position="358"/>
        <end position="380"/>
    </location>
</feature>
<feature type="transmembrane region" description="Helical" evidence="5">
    <location>
        <begin position="37"/>
        <end position="56"/>
    </location>
</feature>
<feature type="transmembrane region" description="Helical" evidence="5">
    <location>
        <begin position="88"/>
        <end position="104"/>
    </location>
</feature>
<name>A0AAW0U701_SCYPA</name>
<comment type="caution">
    <text evidence="6">The sequence shown here is derived from an EMBL/GenBank/DDBJ whole genome shotgun (WGS) entry which is preliminary data.</text>
</comment>
<gene>
    <name evidence="6" type="ORF">O3P69_005550</name>
</gene>
<keyword evidence="5" id="KW-0256">Endoplasmic reticulum</keyword>
<organism evidence="6 7">
    <name type="scientific">Scylla paramamosain</name>
    <name type="common">Mud crab</name>
    <dbReference type="NCBI Taxonomy" id="85552"/>
    <lineage>
        <taxon>Eukaryota</taxon>
        <taxon>Metazoa</taxon>
        <taxon>Ecdysozoa</taxon>
        <taxon>Arthropoda</taxon>
        <taxon>Crustacea</taxon>
        <taxon>Multicrustacea</taxon>
        <taxon>Malacostraca</taxon>
        <taxon>Eumalacostraca</taxon>
        <taxon>Eucarida</taxon>
        <taxon>Decapoda</taxon>
        <taxon>Pleocyemata</taxon>
        <taxon>Brachyura</taxon>
        <taxon>Eubrachyura</taxon>
        <taxon>Portunoidea</taxon>
        <taxon>Portunidae</taxon>
        <taxon>Portuninae</taxon>
        <taxon>Scylla</taxon>
    </lineage>
</organism>
<protein>
    <recommendedName>
        <fullName evidence="5">Phosphatidylinositol-glycan biosynthesis class W protein</fullName>
        <ecNumber evidence="5">2.3.-.-</ecNumber>
    </recommendedName>
</protein>
<comment type="similarity">
    <text evidence="5">Belongs to the PIGW family.</text>
</comment>
<dbReference type="AlphaFoldDB" id="A0AAW0U701"/>
<dbReference type="GO" id="GO:0032216">
    <property type="term" value="F:glucosaminyl-phosphatidylinositol O-acyltransferase activity"/>
    <property type="evidence" value="ECO:0007669"/>
    <property type="project" value="TreeGrafter"/>
</dbReference>
<feature type="transmembrane region" description="Helical" evidence="5">
    <location>
        <begin position="195"/>
        <end position="215"/>
    </location>
</feature>
<feature type="transmembrane region" description="Helical" evidence="5">
    <location>
        <begin position="63"/>
        <end position="82"/>
    </location>
</feature>
<accession>A0AAW0U701</accession>
<reference evidence="6 7" key="1">
    <citation type="submission" date="2023-03" db="EMBL/GenBank/DDBJ databases">
        <title>High-quality genome of Scylla paramamosain provides insights in environmental adaptation.</title>
        <authorList>
            <person name="Zhang L."/>
        </authorList>
    </citation>
    <scope>NUCLEOTIDE SEQUENCE [LARGE SCALE GENOMIC DNA]</scope>
    <source>
        <strain evidence="6">LZ_2023a</strain>
        <tissue evidence="6">Muscle</tissue>
    </source>
</reference>
<evidence type="ECO:0000256" key="4">
    <source>
        <dbReference type="ARBA" id="ARBA00023136"/>
    </source>
</evidence>
<evidence type="ECO:0000313" key="6">
    <source>
        <dbReference type="EMBL" id="KAK8395506.1"/>
    </source>
</evidence>
<feature type="transmembrane region" description="Helical" evidence="5">
    <location>
        <begin position="227"/>
        <end position="247"/>
    </location>
</feature>
<dbReference type="GO" id="GO:0006506">
    <property type="term" value="P:GPI anchor biosynthetic process"/>
    <property type="evidence" value="ECO:0007669"/>
    <property type="project" value="UniProtKB-KW"/>
</dbReference>
<sequence length="456" mass="49808">MSSASRHPQPPTPAMGSVRAAHEAFVTGHSGTTPQDVVLAVSSAFPGTLLVAAIVQGRLGWQWFLLECVLLVTPVALGFTVMADFTPHMLLCSSLLASLLLWVARSRVSAWNGCDKAGEPAIESTGKRVGCVTCYRALLNLATTIAILAVDFHCFPRRFAKTEVQGYSVMDVGAAGYVIANALVEGRRQASLRVVLKDAALLVCLGLVRLAMVWAADYQHHVTEYGVHGNFFFTLAALKLTCSWWAWRLGTAGNLALMLALCLVHHLLLTVGGVEGWTLGPVPRDSFLNANREWFVSMPSYAALYFTGAGIGAYLRDRSKRATVPHFLWAVVVASAVSLALLHFYVDPASRRLGNAAFVAFSILYATLTLAIFSLLDIWIPKLLPGVSSTPRILQAINQRPLLNFPPVQSRHWGHQQERQHPHCLATRGTSLWCWGIPSVLLQWCISCSRMIVKGR</sequence>
<dbReference type="GO" id="GO:0072659">
    <property type="term" value="P:protein localization to plasma membrane"/>
    <property type="evidence" value="ECO:0007669"/>
    <property type="project" value="TreeGrafter"/>
</dbReference>
<dbReference type="PANTHER" id="PTHR20661">
    <property type="entry name" value="PHOSPHATIDYLINOSITOL-GLYCAN BIOSYNTHESIS CLASS W PROTEIN"/>
    <property type="match status" value="1"/>
</dbReference>